<evidence type="ECO:0000256" key="6">
    <source>
        <dbReference type="SAM" id="Coils"/>
    </source>
</evidence>
<protein>
    <submittedName>
        <fullName evidence="9">RNA polymerase sigma-70 factor (ECF subfamily)</fullName>
    </submittedName>
</protein>
<accession>A0A370GPU6</accession>
<proteinExistence type="inferred from homology"/>
<feature type="domain" description="RNA polymerase sigma-70 region 4" evidence="8">
    <location>
        <begin position="106"/>
        <end position="154"/>
    </location>
</feature>
<dbReference type="InterPro" id="IPR007630">
    <property type="entry name" value="RNA_pol_sigma70_r4"/>
</dbReference>
<dbReference type="InterPro" id="IPR036388">
    <property type="entry name" value="WH-like_DNA-bd_sf"/>
</dbReference>
<dbReference type="NCBIfam" id="TIGR02937">
    <property type="entry name" value="sigma70-ECF"/>
    <property type="match status" value="1"/>
</dbReference>
<evidence type="ECO:0000256" key="2">
    <source>
        <dbReference type="ARBA" id="ARBA00023015"/>
    </source>
</evidence>
<dbReference type="Proteomes" id="UP000255326">
    <property type="component" value="Unassembled WGS sequence"/>
</dbReference>
<evidence type="ECO:0000259" key="8">
    <source>
        <dbReference type="Pfam" id="PF04545"/>
    </source>
</evidence>
<dbReference type="PANTHER" id="PTHR43133">
    <property type="entry name" value="RNA POLYMERASE ECF-TYPE SIGMA FACTO"/>
    <property type="match status" value="1"/>
</dbReference>
<keyword evidence="2" id="KW-0805">Transcription regulation</keyword>
<dbReference type="InterPro" id="IPR013325">
    <property type="entry name" value="RNA_pol_sigma_r2"/>
</dbReference>
<evidence type="ECO:0000256" key="3">
    <source>
        <dbReference type="ARBA" id="ARBA00023082"/>
    </source>
</evidence>
<dbReference type="SUPFAM" id="SSF88659">
    <property type="entry name" value="Sigma3 and sigma4 domains of RNA polymerase sigma factors"/>
    <property type="match status" value="1"/>
</dbReference>
<feature type="coiled-coil region" evidence="6">
    <location>
        <begin position="86"/>
        <end position="113"/>
    </location>
</feature>
<dbReference type="GO" id="GO:0003677">
    <property type="term" value="F:DNA binding"/>
    <property type="evidence" value="ECO:0007669"/>
    <property type="project" value="UniProtKB-KW"/>
</dbReference>
<dbReference type="EMBL" id="QQAY01000002">
    <property type="protein sequence ID" value="RDI45742.1"/>
    <property type="molecule type" value="Genomic_DNA"/>
</dbReference>
<dbReference type="InterPro" id="IPR007627">
    <property type="entry name" value="RNA_pol_sigma70_r2"/>
</dbReference>
<dbReference type="RefSeq" id="WP_158538324.1">
    <property type="nucleotide sequence ID" value="NZ_QQAY01000002.1"/>
</dbReference>
<dbReference type="InterPro" id="IPR014284">
    <property type="entry name" value="RNA_pol_sigma-70_dom"/>
</dbReference>
<dbReference type="Gene3D" id="1.10.10.10">
    <property type="entry name" value="Winged helix-like DNA-binding domain superfamily/Winged helix DNA-binding domain"/>
    <property type="match status" value="1"/>
</dbReference>
<evidence type="ECO:0000256" key="5">
    <source>
        <dbReference type="ARBA" id="ARBA00023163"/>
    </source>
</evidence>
<gene>
    <name evidence="9" type="ORF">DFR59_102375</name>
</gene>
<dbReference type="InterPro" id="IPR013324">
    <property type="entry name" value="RNA_pol_sigma_r3/r4-like"/>
</dbReference>
<keyword evidence="5" id="KW-0804">Transcription</keyword>
<dbReference type="GO" id="GO:0016987">
    <property type="term" value="F:sigma factor activity"/>
    <property type="evidence" value="ECO:0007669"/>
    <property type="project" value="UniProtKB-KW"/>
</dbReference>
<evidence type="ECO:0000256" key="1">
    <source>
        <dbReference type="ARBA" id="ARBA00010641"/>
    </source>
</evidence>
<reference evidence="9 10" key="1">
    <citation type="submission" date="2018-07" db="EMBL/GenBank/DDBJ databases">
        <title>Genomic Encyclopedia of Type Strains, Phase IV (KMG-IV): sequencing the most valuable type-strain genomes for metagenomic binning, comparative biology and taxonomic classification.</title>
        <authorList>
            <person name="Goeker M."/>
        </authorList>
    </citation>
    <scope>NUCLEOTIDE SEQUENCE [LARGE SCALE GENOMIC DNA]</scope>
    <source>
        <strain evidence="9 10">DSM 25281</strain>
    </source>
</reference>
<evidence type="ECO:0000256" key="4">
    <source>
        <dbReference type="ARBA" id="ARBA00023125"/>
    </source>
</evidence>
<keyword evidence="4" id="KW-0238">DNA-binding</keyword>
<sequence>MNWELIWREHGREIFAYVYTRVRNKEEAEDLTQEVFVKAIRSGERYQEGSVNVVALLKTIAKNLIIDKWRTKGTAQIFPLSEEAGNHSSSENVEKLIEEKDEIKRALSILNEDQLKVVTCRLIQGHSVKETAALLGKNESTVKVIQFRAIEKMKNKLHQMPAGRDQ</sequence>
<evidence type="ECO:0000313" key="9">
    <source>
        <dbReference type="EMBL" id="RDI45742.1"/>
    </source>
</evidence>
<keyword evidence="10" id="KW-1185">Reference proteome</keyword>
<organism evidence="9 10">
    <name type="scientific">Falsibacillus pallidus</name>
    <dbReference type="NCBI Taxonomy" id="493781"/>
    <lineage>
        <taxon>Bacteria</taxon>
        <taxon>Bacillati</taxon>
        <taxon>Bacillota</taxon>
        <taxon>Bacilli</taxon>
        <taxon>Bacillales</taxon>
        <taxon>Bacillaceae</taxon>
        <taxon>Falsibacillus</taxon>
    </lineage>
</organism>
<comment type="similarity">
    <text evidence="1">Belongs to the sigma-70 factor family. ECF subfamily.</text>
</comment>
<dbReference type="Pfam" id="PF04545">
    <property type="entry name" value="Sigma70_r4"/>
    <property type="match status" value="1"/>
</dbReference>
<dbReference type="SUPFAM" id="SSF88946">
    <property type="entry name" value="Sigma2 domain of RNA polymerase sigma factors"/>
    <property type="match status" value="1"/>
</dbReference>
<dbReference type="PANTHER" id="PTHR43133:SF8">
    <property type="entry name" value="RNA POLYMERASE SIGMA FACTOR HI_1459-RELATED"/>
    <property type="match status" value="1"/>
</dbReference>
<dbReference type="Gene3D" id="1.10.1740.10">
    <property type="match status" value="1"/>
</dbReference>
<evidence type="ECO:0000313" key="10">
    <source>
        <dbReference type="Proteomes" id="UP000255326"/>
    </source>
</evidence>
<dbReference type="CDD" id="cd06171">
    <property type="entry name" value="Sigma70_r4"/>
    <property type="match status" value="1"/>
</dbReference>
<evidence type="ECO:0000259" key="7">
    <source>
        <dbReference type="Pfam" id="PF04542"/>
    </source>
</evidence>
<keyword evidence="6" id="KW-0175">Coiled coil</keyword>
<dbReference type="OrthoDB" id="2470848at2"/>
<feature type="domain" description="RNA polymerase sigma-70 region 2" evidence="7">
    <location>
        <begin position="7"/>
        <end position="72"/>
    </location>
</feature>
<name>A0A370GPU6_9BACI</name>
<dbReference type="AlphaFoldDB" id="A0A370GPU6"/>
<dbReference type="InterPro" id="IPR039425">
    <property type="entry name" value="RNA_pol_sigma-70-like"/>
</dbReference>
<dbReference type="GO" id="GO:0006352">
    <property type="term" value="P:DNA-templated transcription initiation"/>
    <property type="evidence" value="ECO:0007669"/>
    <property type="project" value="InterPro"/>
</dbReference>
<dbReference type="Pfam" id="PF04542">
    <property type="entry name" value="Sigma70_r2"/>
    <property type="match status" value="1"/>
</dbReference>
<keyword evidence="3" id="KW-0731">Sigma factor</keyword>
<comment type="caution">
    <text evidence="9">The sequence shown here is derived from an EMBL/GenBank/DDBJ whole genome shotgun (WGS) entry which is preliminary data.</text>
</comment>